<sequence>MQRACRHPRLNFTIRWSMKHFEDWSRLARCGVLSFLAWTAGCASQPGGGTSPAAATVPAAELRLSEFFKLPVGPRGLEPTDKLRGLAGKRVRVHGYLVQEEEPLPGLVMLTPVPVTLAELADGPADYLPPATLFAHVSGDNADRTLAYRPGLWTLTGTLELGSREEPNGRVSYARLNLDGIDPIRAPDGSAPVFVEPAVVTHGHHH</sequence>
<reference evidence="1" key="1">
    <citation type="submission" date="2023-03" db="EMBL/GenBank/DDBJ databases">
        <authorList>
            <person name="Pearce D."/>
        </authorList>
    </citation>
    <scope>NUCLEOTIDE SEQUENCE</scope>
    <source>
        <strain evidence="1">Mc</strain>
    </source>
</reference>
<organism evidence="1 2">
    <name type="scientific">Methylococcus capsulatus</name>
    <dbReference type="NCBI Taxonomy" id="414"/>
    <lineage>
        <taxon>Bacteria</taxon>
        <taxon>Pseudomonadati</taxon>
        <taxon>Pseudomonadota</taxon>
        <taxon>Gammaproteobacteria</taxon>
        <taxon>Methylococcales</taxon>
        <taxon>Methylococcaceae</taxon>
        <taxon>Methylococcus</taxon>
    </lineage>
</organism>
<name>A0AA35UJ20_METCP</name>
<proteinExistence type="predicted"/>
<evidence type="ECO:0000313" key="1">
    <source>
        <dbReference type="EMBL" id="CAI8846860.1"/>
    </source>
</evidence>
<dbReference type="EMBL" id="OX458332">
    <property type="protein sequence ID" value="CAI8846860.1"/>
    <property type="molecule type" value="Genomic_DNA"/>
</dbReference>
<evidence type="ECO:0000313" key="2">
    <source>
        <dbReference type="Proteomes" id="UP001158598"/>
    </source>
</evidence>
<accession>A0AA35UJ20</accession>
<gene>
    <name evidence="1" type="ORF">MCNOR_2418</name>
</gene>
<evidence type="ECO:0008006" key="3">
    <source>
        <dbReference type="Google" id="ProtNLM"/>
    </source>
</evidence>
<dbReference type="AlphaFoldDB" id="A0AA35UJ20"/>
<protein>
    <recommendedName>
        <fullName evidence="3">Lipoprotein</fullName>
    </recommendedName>
</protein>
<dbReference type="Proteomes" id="UP001158598">
    <property type="component" value="Chromosome"/>
</dbReference>